<comment type="caution">
    <text evidence="4">The sequence shown here is derived from an EMBL/GenBank/DDBJ whole genome shotgun (WGS) entry which is preliminary data.</text>
</comment>
<dbReference type="InterPro" id="IPR025540">
    <property type="entry name" value="FlK"/>
</dbReference>
<dbReference type="InterPro" id="IPR054485">
    <property type="entry name" value="FlK-like_dom"/>
</dbReference>
<dbReference type="Gene3D" id="3.10.129.10">
    <property type="entry name" value="Hotdog Thioesterase"/>
    <property type="match status" value="1"/>
</dbReference>
<evidence type="ECO:0000259" key="3">
    <source>
        <dbReference type="Pfam" id="PF22636"/>
    </source>
</evidence>
<name>A0A2G6KHK4_9ACTN</name>
<evidence type="ECO:0000256" key="2">
    <source>
        <dbReference type="PIRSR" id="PIRSR014972-2"/>
    </source>
</evidence>
<gene>
    <name evidence="4" type="ORF">CSA55_00650</name>
</gene>
<feature type="active site" evidence="1">
    <location>
        <position position="34"/>
    </location>
</feature>
<feature type="active site" evidence="1">
    <location>
        <position position="68"/>
    </location>
</feature>
<sequence length="128" mass="13213">MSISVGLKGNAHLTVGLADTARALGSGDVDVLGTPRMVALLEEATCDALNGALEEGQSSVGIRVRIDHLQPTPIGGEVNAEAQLEKVEGRRLIFSVSASDPGGIVAAGKVTRVVVNRDQFMAKCCATD</sequence>
<dbReference type="AlphaFoldDB" id="A0A2G6KHK4"/>
<proteinExistence type="predicted"/>
<dbReference type="PANTHER" id="PTHR36934">
    <property type="entry name" value="BLR0278 PROTEIN"/>
    <property type="match status" value="1"/>
</dbReference>
<accession>A0A2G6KHK4</accession>
<organism evidence="4 5">
    <name type="scientific">Ilumatobacter coccineus</name>
    <dbReference type="NCBI Taxonomy" id="467094"/>
    <lineage>
        <taxon>Bacteria</taxon>
        <taxon>Bacillati</taxon>
        <taxon>Actinomycetota</taxon>
        <taxon>Acidimicrobiia</taxon>
        <taxon>Acidimicrobiales</taxon>
        <taxon>Ilumatobacteraceae</taxon>
        <taxon>Ilumatobacter</taxon>
    </lineage>
</organism>
<feature type="binding site" evidence="2">
    <location>
        <position position="61"/>
    </location>
    <ligand>
        <name>CoA</name>
        <dbReference type="ChEBI" id="CHEBI:57287"/>
    </ligand>
</feature>
<feature type="binding site" evidence="2">
    <location>
        <position position="112"/>
    </location>
    <ligand>
        <name>substrate</name>
    </ligand>
</feature>
<dbReference type="Pfam" id="PF22636">
    <property type="entry name" value="FlK"/>
    <property type="match status" value="1"/>
</dbReference>
<dbReference type="Proteomes" id="UP000230914">
    <property type="component" value="Unassembled WGS sequence"/>
</dbReference>
<evidence type="ECO:0000313" key="4">
    <source>
        <dbReference type="EMBL" id="PIE34492.1"/>
    </source>
</evidence>
<evidence type="ECO:0000256" key="1">
    <source>
        <dbReference type="PIRSR" id="PIRSR014972-1"/>
    </source>
</evidence>
<dbReference type="PIRSF" id="PIRSF014972">
    <property type="entry name" value="FlK"/>
    <property type="match status" value="1"/>
</dbReference>
<feature type="active site" evidence="1">
    <location>
        <position position="42"/>
    </location>
</feature>
<protein>
    <submittedName>
        <fullName evidence="4">Thioesterase</fullName>
    </submittedName>
</protein>
<reference evidence="4 5" key="1">
    <citation type="submission" date="2017-10" db="EMBL/GenBank/DDBJ databases">
        <title>Novel microbial diversity and functional potential in the marine mammal oral microbiome.</title>
        <authorList>
            <person name="Dudek N.K."/>
            <person name="Sun C.L."/>
            <person name="Burstein D."/>
            <person name="Kantor R.S."/>
            <person name="Aliaga Goltsman D.S."/>
            <person name="Bik E.M."/>
            <person name="Thomas B.C."/>
            <person name="Banfield J.F."/>
            <person name="Relman D.A."/>
        </authorList>
    </citation>
    <scope>NUCLEOTIDE SEQUENCE [LARGE SCALE GENOMIC DNA]</scope>
    <source>
        <strain evidence="4">DOLJORAL78_61_10</strain>
    </source>
</reference>
<evidence type="ECO:0000313" key="5">
    <source>
        <dbReference type="Proteomes" id="UP000230914"/>
    </source>
</evidence>
<dbReference type="InterPro" id="IPR029069">
    <property type="entry name" value="HotDog_dom_sf"/>
</dbReference>
<feature type="domain" description="Fluoroacetyl-CoA-specific thioesterase-like" evidence="3">
    <location>
        <begin position="18"/>
        <end position="117"/>
    </location>
</feature>
<dbReference type="EMBL" id="PDSL01000018">
    <property type="protein sequence ID" value="PIE34492.1"/>
    <property type="molecule type" value="Genomic_DNA"/>
</dbReference>
<feature type="binding site" evidence="2">
    <location>
        <position position="61"/>
    </location>
    <ligand>
        <name>substrate</name>
    </ligand>
</feature>
<dbReference type="PANTHER" id="PTHR36934:SF1">
    <property type="entry name" value="THIOESTERASE DOMAIN-CONTAINING PROTEIN"/>
    <property type="match status" value="1"/>
</dbReference>
<dbReference type="SUPFAM" id="SSF54637">
    <property type="entry name" value="Thioesterase/thiol ester dehydrase-isomerase"/>
    <property type="match status" value="1"/>
</dbReference>